<comment type="caution">
    <text evidence="1">The sequence shown here is derived from an EMBL/GenBank/DDBJ whole genome shotgun (WGS) entry which is preliminary data.</text>
</comment>
<keyword evidence="2" id="KW-1185">Reference proteome</keyword>
<gene>
    <name evidence="1" type="ORF">Pint_15228</name>
</gene>
<dbReference type="EMBL" id="CM047737">
    <property type="protein sequence ID" value="KAJ0049061.1"/>
    <property type="molecule type" value="Genomic_DNA"/>
</dbReference>
<name>A0ACC0ZEX8_9ROSI</name>
<dbReference type="Proteomes" id="UP001163603">
    <property type="component" value="Chromosome 2"/>
</dbReference>
<reference evidence="2" key="1">
    <citation type="journal article" date="2023" name="G3 (Bethesda)">
        <title>Genome assembly and association tests identify interacting loci associated with vigor, precocity, and sex in interspecific pistachio rootstocks.</title>
        <authorList>
            <person name="Palmer W."/>
            <person name="Jacygrad E."/>
            <person name="Sagayaradj S."/>
            <person name="Cavanaugh K."/>
            <person name="Han R."/>
            <person name="Bertier L."/>
            <person name="Beede B."/>
            <person name="Kafkas S."/>
            <person name="Golino D."/>
            <person name="Preece J."/>
            <person name="Michelmore R."/>
        </authorList>
    </citation>
    <scope>NUCLEOTIDE SEQUENCE [LARGE SCALE GENOMIC DNA]</scope>
</reference>
<proteinExistence type="predicted"/>
<accession>A0ACC0ZEX8</accession>
<protein>
    <submittedName>
        <fullName evidence="1">Uncharacterized protein</fullName>
    </submittedName>
</protein>
<evidence type="ECO:0000313" key="2">
    <source>
        <dbReference type="Proteomes" id="UP001163603"/>
    </source>
</evidence>
<evidence type="ECO:0000313" key="1">
    <source>
        <dbReference type="EMBL" id="KAJ0049061.1"/>
    </source>
</evidence>
<organism evidence="1 2">
    <name type="scientific">Pistacia integerrima</name>
    <dbReference type="NCBI Taxonomy" id="434235"/>
    <lineage>
        <taxon>Eukaryota</taxon>
        <taxon>Viridiplantae</taxon>
        <taxon>Streptophyta</taxon>
        <taxon>Embryophyta</taxon>
        <taxon>Tracheophyta</taxon>
        <taxon>Spermatophyta</taxon>
        <taxon>Magnoliopsida</taxon>
        <taxon>eudicotyledons</taxon>
        <taxon>Gunneridae</taxon>
        <taxon>Pentapetalae</taxon>
        <taxon>rosids</taxon>
        <taxon>malvids</taxon>
        <taxon>Sapindales</taxon>
        <taxon>Anacardiaceae</taxon>
        <taxon>Pistacia</taxon>
    </lineage>
</organism>
<sequence length="808" mass="90906">MDSHSTLTLTLPLPPTSTISSSALSFLNDSLTTNQSLTRATGIATELETHCRDLDQSLIELNRSLESKLIAYSSFSDRVNGLSGQVNVKLTELASVVRSRSSVSDGRGRTEQILGEELPVLAKEVARVEAVRAYAETALKLDTLVGDIEDAVSSTMNRNTRKYPSTQNSEDMRLLAIGTLKQTEDILGSVTRARPQWARLVAAVDHRVDRALAILRPQAIADHRALLASMGWPPPLSTLTSSNVDTRTSPEVLNPLFTMQGDLKHQYHENFLALCSLQELQRRRKSRQLEGHNLEVALHQPLWAIEELVNPISVATQRHFSKWIDKPEFIFALAYKITRDYVDSMDQLLQPLVDEAMLVGYSCREEWISAMVTTLLTYLAKEIFPVYVDQLDEEGVTVIKSEARILWLNLVDLMISFDKRIKSLVAQSGVLLSLQEDSNLQKISSLSVFCDRPDWLDLWAEIELSDTIDKLRHDIDDERNWKMKVHGPALLFGPEDYKSPAVSGAFLQRLSSVVDRCRSLPTISSRSRFLRLAGAPLIQKFLDCLLLRCQEAEGLTALQDDDALIKVANSVNAARYFESVLKEWCEDVFFVEMGSGQDDQLGTSLSGDTGTEGIFEGSRTGIFDDEIRNLEEFRMEWVEKMSVVVLRGFDVHCRDYVKNRRQWQEKSEEGWIVSKTFVGALDFLQVKMSIIEESLNGLDFVGLWRSLAAGVDRLLFNGILMSNAKFYDGGVEKLGSDLQVLFGVFGAWCLRPEGFFPKASEGLKLLKMGEEQLQSRAVRGEKWMKDNGIRHLSVAEVEKIVRNRVFLS</sequence>